<organism evidence="4 5">
    <name type="scientific">Nocardia cyriacigeorgica</name>
    <dbReference type="NCBI Taxonomy" id="135487"/>
    <lineage>
        <taxon>Bacteria</taxon>
        <taxon>Bacillati</taxon>
        <taxon>Actinomycetota</taxon>
        <taxon>Actinomycetes</taxon>
        <taxon>Mycobacteriales</taxon>
        <taxon>Nocardiaceae</taxon>
        <taxon>Nocardia</taxon>
    </lineage>
</organism>
<comment type="similarity">
    <text evidence="1">Belongs to the non-flavoprotein flavin reductase family.</text>
</comment>
<protein>
    <submittedName>
        <fullName evidence="4">Flavin reductase</fullName>
    </submittedName>
</protein>
<name>A0A6P1CLD8_9NOCA</name>
<dbReference type="GO" id="GO:0006208">
    <property type="term" value="P:pyrimidine nucleobase catabolic process"/>
    <property type="evidence" value="ECO:0007669"/>
    <property type="project" value="TreeGrafter"/>
</dbReference>
<evidence type="ECO:0000313" key="5">
    <source>
        <dbReference type="Proteomes" id="UP000471166"/>
    </source>
</evidence>
<dbReference type="GO" id="GO:0010181">
    <property type="term" value="F:FMN binding"/>
    <property type="evidence" value="ECO:0007669"/>
    <property type="project" value="InterPro"/>
</dbReference>
<dbReference type="PANTHER" id="PTHR30466:SF1">
    <property type="entry name" value="FMN REDUCTASE (NADH) RUTF"/>
    <property type="match status" value="1"/>
</dbReference>
<dbReference type="SMART" id="SM00903">
    <property type="entry name" value="Flavin_Reduct"/>
    <property type="match status" value="1"/>
</dbReference>
<proteinExistence type="inferred from homology"/>
<dbReference type="OMA" id="EWERACG"/>
<dbReference type="SUPFAM" id="SSF50475">
    <property type="entry name" value="FMN-binding split barrel"/>
    <property type="match status" value="1"/>
</dbReference>
<dbReference type="EMBL" id="JAAGVB010000007">
    <property type="protein sequence ID" value="NEW32144.1"/>
    <property type="molecule type" value="Genomic_DNA"/>
</dbReference>
<evidence type="ECO:0000313" key="4">
    <source>
        <dbReference type="EMBL" id="NEW32144.1"/>
    </source>
</evidence>
<dbReference type="Pfam" id="PF01613">
    <property type="entry name" value="Flavin_Reduct"/>
    <property type="match status" value="1"/>
</dbReference>
<keyword evidence="2" id="KW-0560">Oxidoreductase</keyword>
<dbReference type="InterPro" id="IPR050268">
    <property type="entry name" value="NADH-dep_flavin_reductase"/>
</dbReference>
<dbReference type="AlphaFoldDB" id="A0A6P1CLD8"/>
<evidence type="ECO:0000259" key="3">
    <source>
        <dbReference type="SMART" id="SM00903"/>
    </source>
</evidence>
<dbReference type="Gene3D" id="2.30.110.10">
    <property type="entry name" value="Electron Transport, Fmn-binding Protein, Chain A"/>
    <property type="match status" value="1"/>
</dbReference>
<dbReference type="Proteomes" id="UP000471166">
    <property type="component" value="Unassembled WGS sequence"/>
</dbReference>
<evidence type="ECO:0000256" key="1">
    <source>
        <dbReference type="ARBA" id="ARBA00008898"/>
    </source>
</evidence>
<dbReference type="InterPro" id="IPR012349">
    <property type="entry name" value="Split_barrel_FMN-bd"/>
</dbReference>
<dbReference type="PANTHER" id="PTHR30466">
    <property type="entry name" value="FLAVIN REDUCTASE"/>
    <property type="match status" value="1"/>
</dbReference>
<feature type="domain" description="Flavin reductase like" evidence="3">
    <location>
        <begin position="17"/>
        <end position="158"/>
    </location>
</feature>
<accession>A0A6P1CLD8</accession>
<gene>
    <name evidence="4" type="ORF">GV791_06160</name>
</gene>
<dbReference type="GO" id="GO:0042602">
    <property type="term" value="F:riboflavin reductase (NADPH) activity"/>
    <property type="evidence" value="ECO:0007669"/>
    <property type="project" value="TreeGrafter"/>
</dbReference>
<sequence length="161" mass="16963">MIAMTTPGNSDRYLRLYRKLAAGVAVISAQGTDGPTGMTASSVTSLSLRPPLLLACLAVGSATLSAIEDSGRFGVALLAEHQQALARDFASPSAPRFAVHAYRRVLGVPVLADPMAWAVCALTDTRTYGDHVVVVGEIAALETDSGRPLLWHSQSFALLRT</sequence>
<reference evidence="4 5" key="1">
    <citation type="submission" date="2020-01" db="EMBL/GenBank/DDBJ databases">
        <title>Genetics and antimicrobial susceptibilities of Nocardia species isolated from the soil; a comparison with species isolated from humans.</title>
        <authorList>
            <person name="Carrasco G."/>
            <person name="Monzon S."/>
            <person name="Sansegundo M."/>
            <person name="Garcia E."/>
            <person name="Garrido N."/>
            <person name="Medina M.J."/>
            <person name="Villalon P."/>
            <person name="Ramirez-Arocha A.C."/>
            <person name="Jimenez P."/>
            <person name="Cuesta I."/>
            <person name="Valdezate S."/>
        </authorList>
    </citation>
    <scope>NUCLEOTIDE SEQUENCE [LARGE SCALE GENOMIC DNA]</scope>
    <source>
        <strain evidence="4 5">CNM20110626</strain>
    </source>
</reference>
<evidence type="ECO:0000256" key="2">
    <source>
        <dbReference type="ARBA" id="ARBA00023002"/>
    </source>
</evidence>
<dbReference type="InterPro" id="IPR002563">
    <property type="entry name" value="Flavin_Rdtase-like_dom"/>
</dbReference>
<comment type="caution">
    <text evidence="4">The sequence shown here is derived from an EMBL/GenBank/DDBJ whole genome shotgun (WGS) entry which is preliminary data.</text>
</comment>